<protein>
    <recommendedName>
        <fullName evidence="3">Actin interacting protein 3 C-terminal domain-containing protein</fullName>
    </recommendedName>
</protein>
<dbReference type="PANTHER" id="PTHR22741">
    <property type="entry name" value="P140CAP/SNIP-RELATED"/>
    <property type="match status" value="1"/>
</dbReference>
<dbReference type="GO" id="GO:0051286">
    <property type="term" value="C:cell tip"/>
    <property type="evidence" value="ECO:0007669"/>
    <property type="project" value="TreeGrafter"/>
</dbReference>
<dbReference type="InterPro" id="IPR022782">
    <property type="entry name" value="AIP3-like_C"/>
</dbReference>
<evidence type="ECO:0000313" key="4">
    <source>
        <dbReference type="EMBL" id="KND02192.1"/>
    </source>
</evidence>
<dbReference type="VEuPathDB" id="FungiDB:SPPG_02679"/>
<proteinExistence type="predicted"/>
<name>A0A0L0HM74_SPIPD</name>
<evidence type="ECO:0000313" key="5">
    <source>
        <dbReference type="Proteomes" id="UP000053201"/>
    </source>
</evidence>
<dbReference type="GeneID" id="27686248"/>
<dbReference type="GO" id="GO:0005737">
    <property type="term" value="C:cytoplasm"/>
    <property type="evidence" value="ECO:0007669"/>
    <property type="project" value="TreeGrafter"/>
</dbReference>
<evidence type="ECO:0000259" key="3">
    <source>
        <dbReference type="SMART" id="SM00806"/>
    </source>
</evidence>
<evidence type="ECO:0000256" key="1">
    <source>
        <dbReference type="ARBA" id="ARBA00023054"/>
    </source>
</evidence>
<organism evidence="4 5">
    <name type="scientific">Spizellomyces punctatus (strain DAOM BR117)</name>
    <dbReference type="NCBI Taxonomy" id="645134"/>
    <lineage>
        <taxon>Eukaryota</taxon>
        <taxon>Fungi</taxon>
        <taxon>Fungi incertae sedis</taxon>
        <taxon>Chytridiomycota</taxon>
        <taxon>Chytridiomycota incertae sedis</taxon>
        <taxon>Chytridiomycetes</taxon>
        <taxon>Spizellomycetales</taxon>
        <taxon>Spizellomycetaceae</taxon>
        <taxon>Spizellomyces</taxon>
    </lineage>
</organism>
<dbReference type="InterPro" id="IPR051825">
    <property type="entry name" value="SRCIN1"/>
</dbReference>
<gene>
    <name evidence="4" type="ORF">SPPG_02679</name>
</gene>
<dbReference type="AlphaFoldDB" id="A0A0L0HM74"/>
<sequence>MISSAPLHSNPHTDSSYFNVSAACKNLLFILNTWDPDRKADATRAADGLFRAMQSLEFLEPSSEGCQLKETEIDLKHTIDALLSGKDAYAAKAARITVKLLNDLAKQTNNEHHRRWRTPTASCSQIGGNIIAKRYSTETFEQHTGQMDISNAISVLSRDINELRRLIVHTNQKHPETVNAAVCLRKECSSQPPDASTPNVRTTVSPNALQGQLTELQELRRSIAVLKQLFKETQHRTTQTITHISAQVRLMQNRQTSTLNPARTALLLEKEKMARESTAINSRLDQLKQIVETLRVDVTRRMRPSQSRLRAAWKEALAIQESVNKFTEYIGQVRPTWKKTWEDELQGIVREQAFLKAQEGLAMNMEESHSDLLDMLQTVARFLELSDSTGPSAPDPYNVPLDVMSADEVQEVGLSQVLEQIRLAASDDDSERRLQALENLQKIKLWEKNAEKAEGNDFEDELVQMVRTGALKKTGGVEEVERIRAQKDAANIRANFR</sequence>
<evidence type="ECO:0000256" key="2">
    <source>
        <dbReference type="SAM" id="Coils"/>
    </source>
</evidence>
<accession>A0A0L0HM74</accession>
<dbReference type="GO" id="GO:0005519">
    <property type="term" value="F:cytoskeletal regulatory protein binding"/>
    <property type="evidence" value="ECO:0007669"/>
    <property type="project" value="InterPro"/>
</dbReference>
<dbReference type="GO" id="GO:0030010">
    <property type="term" value="P:establishment of cell polarity"/>
    <property type="evidence" value="ECO:0007669"/>
    <property type="project" value="TreeGrafter"/>
</dbReference>
<dbReference type="RefSeq" id="XP_016610231.1">
    <property type="nucleotide sequence ID" value="XM_016750964.1"/>
</dbReference>
<dbReference type="PANTHER" id="PTHR22741:SF10">
    <property type="entry name" value="COILED-COIL DOMAIN-CONTAINING PROTEIN CG32809"/>
    <property type="match status" value="1"/>
</dbReference>
<dbReference type="Gene3D" id="1.20.58.1540">
    <property type="entry name" value="Actin interacting protein 3, C-terminal domain"/>
    <property type="match status" value="1"/>
</dbReference>
<keyword evidence="5" id="KW-1185">Reference proteome</keyword>
<dbReference type="SMART" id="SM00806">
    <property type="entry name" value="AIP3"/>
    <property type="match status" value="1"/>
</dbReference>
<feature type="coiled-coil region" evidence="2">
    <location>
        <begin position="209"/>
        <end position="236"/>
    </location>
</feature>
<feature type="domain" description="Actin interacting protein 3 C-terminal" evidence="3">
    <location>
        <begin position="125"/>
        <end position="489"/>
    </location>
</feature>
<dbReference type="STRING" id="645134.A0A0L0HM74"/>
<dbReference type="Proteomes" id="UP000053201">
    <property type="component" value="Unassembled WGS sequence"/>
</dbReference>
<reference evidence="4 5" key="1">
    <citation type="submission" date="2009-08" db="EMBL/GenBank/DDBJ databases">
        <title>The Genome Sequence of Spizellomyces punctatus strain DAOM BR117.</title>
        <authorList>
            <consortium name="The Broad Institute Genome Sequencing Platform"/>
            <person name="Russ C."/>
            <person name="Cuomo C."/>
            <person name="Shea T."/>
            <person name="Young S.K."/>
            <person name="Zeng Q."/>
            <person name="Koehrsen M."/>
            <person name="Haas B."/>
            <person name="Borodovsky M."/>
            <person name="Guigo R."/>
            <person name="Alvarado L."/>
            <person name="Berlin A."/>
            <person name="Bochicchio J."/>
            <person name="Borenstein D."/>
            <person name="Chapman S."/>
            <person name="Chen Z."/>
            <person name="Engels R."/>
            <person name="Freedman E."/>
            <person name="Gellesch M."/>
            <person name="Goldberg J."/>
            <person name="Griggs A."/>
            <person name="Gujja S."/>
            <person name="Heiman D."/>
            <person name="Hepburn T."/>
            <person name="Howarth C."/>
            <person name="Jen D."/>
            <person name="Larson L."/>
            <person name="Lewis B."/>
            <person name="Mehta T."/>
            <person name="Park D."/>
            <person name="Pearson M."/>
            <person name="Roberts A."/>
            <person name="Saif S."/>
            <person name="Shenoy N."/>
            <person name="Sisk P."/>
            <person name="Stolte C."/>
            <person name="Sykes S."/>
            <person name="Thomson T."/>
            <person name="Walk T."/>
            <person name="White J."/>
            <person name="Yandava C."/>
            <person name="Burger G."/>
            <person name="Gray M.W."/>
            <person name="Holland P.W.H."/>
            <person name="King N."/>
            <person name="Lang F.B.F."/>
            <person name="Roger A.J."/>
            <person name="Ruiz-Trillo I."/>
            <person name="Lander E."/>
            <person name="Nusbaum C."/>
        </authorList>
    </citation>
    <scope>NUCLEOTIDE SEQUENCE [LARGE SCALE GENOMIC DNA]</scope>
    <source>
        <strain evidence="4 5">DAOM BR117</strain>
    </source>
</reference>
<dbReference type="EMBL" id="KQ257453">
    <property type="protein sequence ID" value="KND02192.1"/>
    <property type="molecule type" value="Genomic_DNA"/>
</dbReference>
<keyword evidence="1 2" id="KW-0175">Coiled coil</keyword>
<dbReference type="Pfam" id="PF03915">
    <property type="entry name" value="AIP3"/>
    <property type="match status" value="1"/>
</dbReference>
<dbReference type="OrthoDB" id="783096at2759"/>
<dbReference type="InParanoid" id="A0A0L0HM74"/>
<dbReference type="InterPro" id="IPR005613">
    <property type="entry name" value="AIP3_C"/>
</dbReference>
<dbReference type="eggNOG" id="ENOG502QS95">
    <property type="taxonomic scope" value="Eukaryota"/>
</dbReference>